<keyword evidence="2" id="KW-1185">Reference proteome</keyword>
<evidence type="ECO:0000313" key="1">
    <source>
        <dbReference type="EMBL" id="PPQ90169.1"/>
    </source>
</evidence>
<dbReference type="Proteomes" id="UP000283269">
    <property type="component" value="Unassembled WGS sequence"/>
</dbReference>
<reference evidence="1 2" key="1">
    <citation type="journal article" date="2018" name="Evol. Lett.">
        <title>Horizontal gene cluster transfer increased hallucinogenic mushroom diversity.</title>
        <authorList>
            <person name="Reynolds H.T."/>
            <person name="Vijayakumar V."/>
            <person name="Gluck-Thaler E."/>
            <person name="Korotkin H.B."/>
            <person name="Matheny P.B."/>
            <person name="Slot J.C."/>
        </authorList>
    </citation>
    <scope>NUCLEOTIDE SEQUENCE [LARGE SCALE GENOMIC DNA]</scope>
    <source>
        <strain evidence="1 2">2631</strain>
    </source>
</reference>
<gene>
    <name evidence="1" type="ORF">CVT25_012480</name>
</gene>
<name>A0A409XHE3_PSICY</name>
<protein>
    <submittedName>
        <fullName evidence="1">Uncharacterized protein</fullName>
    </submittedName>
</protein>
<dbReference type="EMBL" id="NHYD01001696">
    <property type="protein sequence ID" value="PPQ90169.1"/>
    <property type="molecule type" value="Genomic_DNA"/>
</dbReference>
<sequence length="161" mass="18476">MAKLIPFDPGDRHALDRIQMLKFWESMRGWFKKALNLRMQSLPSHTIPIQICLEKKIFDAGEDPFPYAYMGGDPTHLQITDRQVYSTHEELICSKAANPTFSNETHSTLSFQFSILCHAVITGLQSCQGFEEMKPPSQSFLKCTVVFYVLQQLPKCPYEAR</sequence>
<dbReference type="AlphaFoldDB" id="A0A409XHE3"/>
<proteinExistence type="predicted"/>
<accession>A0A409XHE3</accession>
<dbReference type="InParanoid" id="A0A409XHE3"/>
<organism evidence="1 2">
    <name type="scientific">Psilocybe cyanescens</name>
    <dbReference type="NCBI Taxonomy" id="93625"/>
    <lineage>
        <taxon>Eukaryota</taxon>
        <taxon>Fungi</taxon>
        <taxon>Dikarya</taxon>
        <taxon>Basidiomycota</taxon>
        <taxon>Agaricomycotina</taxon>
        <taxon>Agaricomycetes</taxon>
        <taxon>Agaricomycetidae</taxon>
        <taxon>Agaricales</taxon>
        <taxon>Agaricineae</taxon>
        <taxon>Strophariaceae</taxon>
        <taxon>Psilocybe</taxon>
    </lineage>
</organism>
<comment type="caution">
    <text evidence="1">The sequence shown here is derived from an EMBL/GenBank/DDBJ whole genome shotgun (WGS) entry which is preliminary data.</text>
</comment>
<evidence type="ECO:0000313" key="2">
    <source>
        <dbReference type="Proteomes" id="UP000283269"/>
    </source>
</evidence>